<dbReference type="Pfam" id="PF10929">
    <property type="entry name" value="DUF2811"/>
    <property type="match status" value="1"/>
</dbReference>
<accession>Q7U7Z2</accession>
<sequence>MDRNYLERCHEMGVAEKSAEAAASYVSMEAEIPEVLYRGMKDFIGEHPHWDQYRVMSSALAHFLFQNGCEDRAVTERYLNDLFSRRDP</sequence>
<dbReference type="Proteomes" id="UP000001422">
    <property type="component" value="Chromosome"/>
</dbReference>
<gene>
    <name evidence="1" type="ordered locus">SYNW0836</name>
</gene>
<dbReference type="HOGENOM" id="CLU_171164_0_0_3"/>
<dbReference type="InterPro" id="IPR021231">
    <property type="entry name" value="DUF2811"/>
</dbReference>
<dbReference type="STRING" id="84588.SYNW0836"/>
<reference evidence="1 2" key="1">
    <citation type="journal article" date="2003" name="Nature">
        <title>The genome of a motile marine Synechococcus.</title>
        <authorList>
            <person name="Palenik B."/>
            <person name="Brahamsha B."/>
            <person name="Larimer F."/>
            <person name="Land M."/>
            <person name="Hauser L."/>
            <person name="Chain P."/>
            <person name="Lamerdin J."/>
            <person name="Regala W."/>
            <person name="Allen E.A."/>
            <person name="McCarren J."/>
            <person name="Paulsen I."/>
            <person name="Dufresne A."/>
            <person name="Partensky F."/>
            <person name="Webb E."/>
            <person name="Waterbury J."/>
        </authorList>
    </citation>
    <scope>NUCLEOTIDE SEQUENCE [LARGE SCALE GENOMIC DNA]</scope>
    <source>
        <strain evidence="1 2">WH8102</strain>
    </source>
</reference>
<dbReference type="KEGG" id="syw:SYNW0836"/>
<dbReference type="EMBL" id="BX569691">
    <property type="protein sequence ID" value="CAE07351.1"/>
    <property type="molecule type" value="Genomic_DNA"/>
</dbReference>
<organism evidence="1 2">
    <name type="scientific">Parasynechococcus marenigrum (strain WH8102)</name>
    <dbReference type="NCBI Taxonomy" id="84588"/>
    <lineage>
        <taxon>Bacteria</taxon>
        <taxon>Bacillati</taxon>
        <taxon>Cyanobacteriota</taxon>
        <taxon>Cyanophyceae</taxon>
        <taxon>Synechococcales</taxon>
        <taxon>Prochlorococcaceae</taxon>
        <taxon>Parasynechococcus</taxon>
        <taxon>Parasynechococcus marenigrum</taxon>
    </lineage>
</organism>
<dbReference type="eggNOG" id="ENOG5032YHB">
    <property type="taxonomic scope" value="Bacteria"/>
</dbReference>
<evidence type="ECO:0008006" key="3">
    <source>
        <dbReference type="Google" id="ProtNLM"/>
    </source>
</evidence>
<evidence type="ECO:0000313" key="2">
    <source>
        <dbReference type="Proteomes" id="UP000001422"/>
    </source>
</evidence>
<protein>
    <recommendedName>
        <fullName evidence="3">DUF2811 domain-containing protein</fullName>
    </recommendedName>
</protein>
<evidence type="ECO:0000313" key="1">
    <source>
        <dbReference type="EMBL" id="CAE07351.1"/>
    </source>
</evidence>
<dbReference type="AlphaFoldDB" id="Q7U7Z2"/>
<dbReference type="RefSeq" id="WP_011127701.1">
    <property type="nucleotide sequence ID" value="NC_005070.1"/>
</dbReference>
<keyword evidence="2" id="KW-1185">Reference proteome</keyword>
<proteinExistence type="predicted"/>
<name>Q7U7Z2_PARMW</name>